<proteinExistence type="predicted"/>
<accession>A0AAV9DST3</accession>
<dbReference type="EMBL" id="JAUJYO010000011">
    <property type="protein sequence ID" value="KAK1303558.1"/>
    <property type="molecule type" value="Genomic_DNA"/>
</dbReference>
<feature type="region of interest" description="Disordered" evidence="1">
    <location>
        <begin position="23"/>
        <end position="70"/>
    </location>
</feature>
<dbReference type="Proteomes" id="UP001180020">
    <property type="component" value="Unassembled WGS sequence"/>
</dbReference>
<feature type="compositionally biased region" description="Basic and acidic residues" evidence="1">
    <location>
        <begin position="136"/>
        <end position="160"/>
    </location>
</feature>
<keyword evidence="3" id="KW-1185">Reference proteome</keyword>
<comment type="caution">
    <text evidence="2">The sequence shown here is derived from an EMBL/GenBank/DDBJ whole genome shotgun (WGS) entry which is preliminary data.</text>
</comment>
<protein>
    <submittedName>
        <fullName evidence="2">Uncharacterized protein</fullName>
    </submittedName>
</protein>
<evidence type="ECO:0000313" key="3">
    <source>
        <dbReference type="Proteomes" id="UP001180020"/>
    </source>
</evidence>
<gene>
    <name evidence="2" type="ORF">QJS10_CPB11g01380</name>
</gene>
<evidence type="ECO:0000256" key="1">
    <source>
        <dbReference type="SAM" id="MobiDB-lite"/>
    </source>
</evidence>
<dbReference type="AlphaFoldDB" id="A0AAV9DST3"/>
<sequence>MRWLMEEQPASPVNVTRTLAEVERDSMTCAQDEQEEEILPSSEESEEERRTDGRDRRRRRSKKRRIDDEEDVMMITWRKATAVMRMRGRMSSDPTTRRSVGEGTGDDDGGSANLLSIYRRRESRSPEMASGSHWRRIGEDGSEGMKRTATDLKGRVRQREVATGQGPTNLLSM</sequence>
<feature type="compositionally biased region" description="Acidic residues" evidence="1">
    <location>
        <begin position="32"/>
        <end position="46"/>
    </location>
</feature>
<evidence type="ECO:0000313" key="2">
    <source>
        <dbReference type="EMBL" id="KAK1303558.1"/>
    </source>
</evidence>
<reference evidence="2" key="2">
    <citation type="submission" date="2023-06" db="EMBL/GenBank/DDBJ databases">
        <authorList>
            <person name="Ma L."/>
            <person name="Liu K.-W."/>
            <person name="Li Z."/>
            <person name="Hsiao Y.-Y."/>
            <person name="Qi Y."/>
            <person name="Fu T."/>
            <person name="Tang G."/>
            <person name="Zhang D."/>
            <person name="Sun W.-H."/>
            <person name="Liu D.-K."/>
            <person name="Li Y."/>
            <person name="Chen G.-Z."/>
            <person name="Liu X.-D."/>
            <person name="Liao X.-Y."/>
            <person name="Jiang Y.-T."/>
            <person name="Yu X."/>
            <person name="Hao Y."/>
            <person name="Huang J."/>
            <person name="Zhao X.-W."/>
            <person name="Ke S."/>
            <person name="Chen Y.-Y."/>
            <person name="Wu W.-L."/>
            <person name="Hsu J.-L."/>
            <person name="Lin Y.-F."/>
            <person name="Huang M.-D."/>
            <person name="Li C.-Y."/>
            <person name="Huang L."/>
            <person name="Wang Z.-W."/>
            <person name="Zhao X."/>
            <person name="Zhong W.-Y."/>
            <person name="Peng D.-H."/>
            <person name="Ahmad S."/>
            <person name="Lan S."/>
            <person name="Zhang J.-S."/>
            <person name="Tsai W.-C."/>
            <person name="Van De Peer Y."/>
            <person name="Liu Z.-J."/>
        </authorList>
    </citation>
    <scope>NUCLEOTIDE SEQUENCE</scope>
    <source>
        <strain evidence="2">CP</strain>
        <tissue evidence="2">Leaves</tissue>
    </source>
</reference>
<name>A0AAV9DST3_ACOCL</name>
<organism evidence="2 3">
    <name type="scientific">Acorus calamus</name>
    <name type="common">Sweet flag</name>
    <dbReference type="NCBI Taxonomy" id="4465"/>
    <lineage>
        <taxon>Eukaryota</taxon>
        <taxon>Viridiplantae</taxon>
        <taxon>Streptophyta</taxon>
        <taxon>Embryophyta</taxon>
        <taxon>Tracheophyta</taxon>
        <taxon>Spermatophyta</taxon>
        <taxon>Magnoliopsida</taxon>
        <taxon>Liliopsida</taxon>
        <taxon>Acoraceae</taxon>
        <taxon>Acorus</taxon>
    </lineage>
</organism>
<feature type="region of interest" description="Disordered" evidence="1">
    <location>
        <begin position="83"/>
        <end position="173"/>
    </location>
</feature>
<reference evidence="2" key="1">
    <citation type="journal article" date="2023" name="Nat. Commun.">
        <title>Diploid and tetraploid genomes of Acorus and the evolution of monocots.</title>
        <authorList>
            <person name="Ma L."/>
            <person name="Liu K.W."/>
            <person name="Li Z."/>
            <person name="Hsiao Y.Y."/>
            <person name="Qi Y."/>
            <person name="Fu T."/>
            <person name="Tang G.D."/>
            <person name="Zhang D."/>
            <person name="Sun W.H."/>
            <person name="Liu D.K."/>
            <person name="Li Y."/>
            <person name="Chen G.Z."/>
            <person name="Liu X.D."/>
            <person name="Liao X.Y."/>
            <person name="Jiang Y.T."/>
            <person name="Yu X."/>
            <person name="Hao Y."/>
            <person name="Huang J."/>
            <person name="Zhao X.W."/>
            <person name="Ke S."/>
            <person name="Chen Y.Y."/>
            <person name="Wu W.L."/>
            <person name="Hsu J.L."/>
            <person name="Lin Y.F."/>
            <person name="Huang M.D."/>
            <person name="Li C.Y."/>
            <person name="Huang L."/>
            <person name="Wang Z.W."/>
            <person name="Zhao X."/>
            <person name="Zhong W.Y."/>
            <person name="Peng D.H."/>
            <person name="Ahmad S."/>
            <person name="Lan S."/>
            <person name="Zhang J.S."/>
            <person name="Tsai W.C."/>
            <person name="Van de Peer Y."/>
            <person name="Liu Z.J."/>
        </authorList>
    </citation>
    <scope>NUCLEOTIDE SEQUENCE</scope>
    <source>
        <strain evidence="2">CP</strain>
    </source>
</reference>